<dbReference type="AlphaFoldDB" id="A0A0M5JZ24"/>
<reference evidence="1 2" key="1">
    <citation type="journal article" date="2020" name="Mol. Plant Pathol.">
        <title>Plasmid composition and the chpG gene determine the virulence level of Clavibacter capsici natural isolates in pepper.</title>
        <authorList>
            <person name="Hwang I.S."/>
            <person name="Lee H.M."/>
            <person name="Oh E.J."/>
            <person name="Lee S."/>
            <person name="Heu S."/>
            <person name="Oh C.S."/>
        </authorList>
    </citation>
    <scope>NUCLEOTIDE SEQUENCE [LARGE SCALE GENOMIC DNA]</scope>
    <source>
        <strain evidence="1 2">1101</strain>
    </source>
</reference>
<dbReference type="Proteomes" id="UP000503164">
    <property type="component" value="Chromosome"/>
</dbReference>
<sequence>MGDAFEKAVLVGSIVCMSGSMVMFVRVMARRMVTQDPPSRRTLVILAVFAVGAVITGVIRLFLP</sequence>
<keyword evidence="2" id="KW-1185">Reference proteome</keyword>
<proteinExistence type="predicted"/>
<organism evidence="1 2">
    <name type="scientific">Clavibacter capsici</name>
    <dbReference type="NCBI Taxonomy" id="1874630"/>
    <lineage>
        <taxon>Bacteria</taxon>
        <taxon>Bacillati</taxon>
        <taxon>Actinomycetota</taxon>
        <taxon>Actinomycetes</taxon>
        <taxon>Micrococcales</taxon>
        <taxon>Microbacteriaceae</taxon>
        <taxon>Clavibacter</taxon>
    </lineage>
</organism>
<evidence type="ECO:0000313" key="2">
    <source>
        <dbReference type="Proteomes" id="UP000503164"/>
    </source>
</evidence>
<name>A0A0M5JZ24_9MICO</name>
<dbReference type="EMBL" id="CP048049">
    <property type="protein sequence ID" value="QIS43725.1"/>
    <property type="molecule type" value="Genomic_DNA"/>
</dbReference>
<evidence type="ECO:0000313" key="1">
    <source>
        <dbReference type="EMBL" id="QIS43725.1"/>
    </source>
</evidence>
<gene>
    <name evidence="1" type="ORF">GW570_00710</name>
</gene>
<dbReference type="RefSeq" id="WP_053773354.1">
    <property type="nucleotide sequence ID" value="NZ_CP012573.1"/>
</dbReference>
<protein>
    <submittedName>
        <fullName evidence="1">Uncharacterized protein</fullName>
    </submittedName>
</protein>
<dbReference type="KEGG" id="ccap:AES38_00705"/>
<accession>A0A0M5JZ24</accession>